<evidence type="ECO:0000259" key="2">
    <source>
        <dbReference type="Pfam" id="PF13231"/>
    </source>
</evidence>
<sequence>MLTAAGVLLVLLLASASAYGWERDELYFRMLPPAWAYPDQPALTPLLVHGITGLVDSPVAIRVVAALIAAAAVPLCALIPREAGGGVLAQTVAAWGCGFGAFSLVLGHSFLTGTIDLLVWPAVVLAAMRAVLRQDGRWWLLAGAVAGLGLSNKLLVTFLLVGIAVGLAVIGPRSWYRSGWLWGGVALVVGLGAPQLVYQLTNGLPQVRMGAALGAGRGPLDLLLVVPFLVVLISPVAVPAWIAGLLAPFRRPELRSLRFLPIAFAVVVAISVVGGGQPYWPFGALICVFALGCVPVETWATTLQRRGFVTAQIRWGAVVSAVISLPVLPLPVLALTPIPAINRAVDDQIGWPELAAQVDRAGETHPEAVVLAANYGEAGAVSRFSRRFGDRVVSGHNGLADLPTPVAHSTTVIAVGAQPARVRAVLTSCRVVDRVENDAGIDTAERGALIAVCAYPDGSIPALVARARHLG</sequence>
<dbReference type="Proteomes" id="UP001500121">
    <property type="component" value="Unassembled WGS sequence"/>
</dbReference>
<comment type="caution">
    <text evidence="3">The sequence shown here is derived from an EMBL/GenBank/DDBJ whole genome shotgun (WGS) entry which is preliminary data.</text>
</comment>
<evidence type="ECO:0000256" key="1">
    <source>
        <dbReference type="SAM" id="Phobius"/>
    </source>
</evidence>
<evidence type="ECO:0000313" key="4">
    <source>
        <dbReference type="Proteomes" id="UP001500121"/>
    </source>
</evidence>
<feature type="transmembrane region" description="Helical" evidence="1">
    <location>
        <begin position="315"/>
        <end position="335"/>
    </location>
</feature>
<feature type="transmembrane region" description="Helical" evidence="1">
    <location>
        <begin position="259"/>
        <end position="276"/>
    </location>
</feature>
<feature type="transmembrane region" description="Helical" evidence="1">
    <location>
        <begin position="92"/>
        <end position="111"/>
    </location>
</feature>
<feature type="transmembrane region" description="Helical" evidence="1">
    <location>
        <begin position="220"/>
        <end position="247"/>
    </location>
</feature>
<feature type="transmembrane region" description="Helical" evidence="1">
    <location>
        <begin position="282"/>
        <end position="303"/>
    </location>
</feature>
<dbReference type="Pfam" id="PF13231">
    <property type="entry name" value="PMT_2"/>
    <property type="match status" value="1"/>
</dbReference>
<accession>A0ABP8YYK4</accession>
<proteinExistence type="predicted"/>
<reference evidence="4" key="1">
    <citation type="journal article" date="2019" name="Int. J. Syst. Evol. Microbiol.">
        <title>The Global Catalogue of Microorganisms (GCM) 10K type strain sequencing project: providing services to taxonomists for standard genome sequencing and annotation.</title>
        <authorList>
            <consortium name="The Broad Institute Genomics Platform"/>
            <consortium name="The Broad Institute Genome Sequencing Center for Infectious Disease"/>
            <person name="Wu L."/>
            <person name="Ma J."/>
        </authorList>
    </citation>
    <scope>NUCLEOTIDE SEQUENCE [LARGE SCALE GENOMIC DNA]</scope>
    <source>
        <strain evidence="4">JCM 19015</strain>
    </source>
</reference>
<name>A0ABP8YYK4_9MICO</name>
<feature type="transmembrane region" description="Helical" evidence="1">
    <location>
        <begin position="138"/>
        <end position="168"/>
    </location>
</feature>
<gene>
    <name evidence="3" type="ORF">GCM10025783_11720</name>
</gene>
<dbReference type="InterPro" id="IPR038731">
    <property type="entry name" value="RgtA/B/C-like"/>
</dbReference>
<feature type="domain" description="Glycosyltransferase RgtA/B/C/D-like" evidence="2">
    <location>
        <begin position="39"/>
        <end position="198"/>
    </location>
</feature>
<keyword evidence="1" id="KW-0812">Transmembrane</keyword>
<feature type="transmembrane region" description="Helical" evidence="1">
    <location>
        <begin position="180"/>
        <end position="200"/>
    </location>
</feature>
<organism evidence="3 4">
    <name type="scientific">Amnibacterium soli</name>
    <dbReference type="NCBI Taxonomy" id="1282736"/>
    <lineage>
        <taxon>Bacteria</taxon>
        <taxon>Bacillati</taxon>
        <taxon>Actinomycetota</taxon>
        <taxon>Actinomycetes</taxon>
        <taxon>Micrococcales</taxon>
        <taxon>Microbacteriaceae</taxon>
        <taxon>Amnibacterium</taxon>
    </lineage>
</organism>
<keyword evidence="1" id="KW-1133">Transmembrane helix</keyword>
<protein>
    <submittedName>
        <fullName evidence="3">Glycosyltransferase family 39 protein</fullName>
    </submittedName>
</protein>
<dbReference type="EMBL" id="BAABLP010000002">
    <property type="protein sequence ID" value="GAA4742069.1"/>
    <property type="molecule type" value="Genomic_DNA"/>
</dbReference>
<keyword evidence="1" id="KW-0472">Membrane</keyword>
<feature type="transmembrane region" description="Helical" evidence="1">
    <location>
        <begin position="59"/>
        <end position="80"/>
    </location>
</feature>
<keyword evidence="4" id="KW-1185">Reference proteome</keyword>
<evidence type="ECO:0000313" key="3">
    <source>
        <dbReference type="EMBL" id="GAA4742069.1"/>
    </source>
</evidence>